<name>A0A0G4ERW2_VITBC</name>
<dbReference type="EMBL" id="CDMY01000295">
    <property type="protein sequence ID" value="CEM00605.1"/>
    <property type="molecule type" value="Genomic_DNA"/>
</dbReference>
<gene>
    <name evidence="1" type="ORF">Vbra_12874</name>
</gene>
<dbReference type="OrthoDB" id="1159107at2759"/>
<protein>
    <submittedName>
        <fullName evidence="1">Uncharacterized protein</fullName>
    </submittedName>
</protein>
<dbReference type="PANTHER" id="PTHR36053:SF1">
    <property type="entry name" value="OS04G0680300 PROTEIN"/>
    <property type="match status" value="1"/>
</dbReference>
<organism evidence="1 2">
    <name type="scientific">Vitrella brassicaformis (strain CCMP3155)</name>
    <dbReference type="NCBI Taxonomy" id="1169540"/>
    <lineage>
        <taxon>Eukaryota</taxon>
        <taxon>Sar</taxon>
        <taxon>Alveolata</taxon>
        <taxon>Colpodellida</taxon>
        <taxon>Vitrellaceae</taxon>
        <taxon>Vitrella</taxon>
    </lineage>
</organism>
<evidence type="ECO:0000313" key="2">
    <source>
        <dbReference type="Proteomes" id="UP000041254"/>
    </source>
</evidence>
<sequence>MDLIEKVKSCVKTALSDLSVDHTSCFGMCNDITSVKSTGDFRMAWTYRTYCKKACGDDDSSTFEECVSGCEELCYKQDIKEDSKAFNIKFLDRSPGDRGSSVKCLEVCTAGCRFRQRTGGFDETDDDSKDKKDS</sequence>
<proteinExistence type="predicted"/>
<dbReference type="PANTHER" id="PTHR36053">
    <property type="entry name" value="OSJNBB0017I01.18 PROTEIN"/>
    <property type="match status" value="1"/>
</dbReference>
<dbReference type="Proteomes" id="UP000041254">
    <property type="component" value="Unassembled WGS sequence"/>
</dbReference>
<dbReference type="VEuPathDB" id="CryptoDB:Vbra_12874"/>
<evidence type="ECO:0000313" key="1">
    <source>
        <dbReference type="EMBL" id="CEM00605.1"/>
    </source>
</evidence>
<dbReference type="OMA" id="MCNDITS"/>
<reference evidence="1 2" key="1">
    <citation type="submission" date="2014-11" db="EMBL/GenBank/DDBJ databases">
        <authorList>
            <person name="Zhu J."/>
            <person name="Qi W."/>
            <person name="Song R."/>
        </authorList>
    </citation>
    <scope>NUCLEOTIDE SEQUENCE [LARGE SCALE GENOMIC DNA]</scope>
</reference>
<accession>A0A0G4ERW2</accession>
<keyword evidence="2" id="KW-1185">Reference proteome</keyword>
<dbReference type="AlphaFoldDB" id="A0A0G4ERW2"/>
<dbReference type="InParanoid" id="A0A0G4ERW2"/>